<evidence type="ECO:0000256" key="1">
    <source>
        <dbReference type="SAM" id="MobiDB-lite"/>
    </source>
</evidence>
<dbReference type="AlphaFoldDB" id="A0A928VZ11"/>
<evidence type="ECO:0000313" key="4">
    <source>
        <dbReference type="Proteomes" id="UP000621799"/>
    </source>
</evidence>
<feature type="transmembrane region" description="Helical" evidence="2">
    <location>
        <begin position="188"/>
        <end position="208"/>
    </location>
</feature>
<accession>A0A928VZ11</accession>
<organism evidence="3 4">
    <name type="scientific">Zarconia navalis LEGE 11467</name>
    <dbReference type="NCBI Taxonomy" id="1828826"/>
    <lineage>
        <taxon>Bacteria</taxon>
        <taxon>Bacillati</taxon>
        <taxon>Cyanobacteriota</taxon>
        <taxon>Cyanophyceae</taxon>
        <taxon>Oscillatoriophycideae</taxon>
        <taxon>Oscillatoriales</taxon>
        <taxon>Oscillatoriales incertae sedis</taxon>
        <taxon>Zarconia</taxon>
        <taxon>Zarconia navalis</taxon>
    </lineage>
</organism>
<dbReference type="GO" id="GO:0015501">
    <property type="term" value="F:glutamate:sodium symporter activity"/>
    <property type="evidence" value="ECO:0007669"/>
    <property type="project" value="InterPro"/>
</dbReference>
<dbReference type="GO" id="GO:0016020">
    <property type="term" value="C:membrane"/>
    <property type="evidence" value="ECO:0007669"/>
    <property type="project" value="InterPro"/>
</dbReference>
<keyword evidence="2" id="KW-1133">Transmembrane helix</keyword>
<feature type="non-terminal residue" evidence="3">
    <location>
        <position position="285"/>
    </location>
</feature>
<dbReference type="InterPro" id="IPR004445">
    <property type="entry name" value="GltS"/>
</dbReference>
<sequence>MASSATPAVSNAFTLQDAFFAFVLIALLILAGRFVRQKVSLFQALFIPSSIVAGGLALLLGPEILGAIFGSNSPLGGGLFSEPIRLVWSQSPGVFINVVFAALFLGETIPSPREIWRKAAPQVAFGQTIAWGQYVVGLLLVITVLTPVFGLNPIAGALIEIAFEGGHGTAAGMAGTFEELGFPEGGDLALGLATVGIVTGIVSGILLADWGRRKGYVQVQTGKKNTDENPEANEGSQEEGEYEDPATRAERARLMRDLLIDPITLNLGFVGLAVAIGWVILKVLV</sequence>
<feature type="transmembrane region" description="Helical" evidence="2">
    <location>
        <begin position="44"/>
        <end position="69"/>
    </location>
</feature>
<dbReference type="GO" id="GO:0015813">
    <property type="term" value="P:L-glutamate transmembrane transport"/>
    <property type="evidence" value="ECO:0007669"/>
    <property type="project" value="InterPro"/>
</dbReference>
<dbReference type="Pfam" id="PF03616">
    <property type="entry name" value="Glt_symporter"/>
    <property type="match status" value="1"/>
</dbReference>
<dbReference type="EMBL" id="JADEXN010000118">
    <property type="protein sequence ID" value="MBE9040783.1"/>
    <property type="molecule type" value="Genomic_DNA"/>
</dbReference>
<dbReference type="PANTHER" id="PTHR36178">
    <property type="entry name" value="SLR0625 PROTEIN"/>
    <property type="match status" value="1"/>
</dbReference>
<feature type="transmembrane region" description="Helical" evidence="2">
    <location>
        <begin position="89"/>
        <end position="109"/>
    </location>
</feature>
<comment type="caution">
    <text evidence="3">The sequence shown here is derived from an EMBL/GenBank/DDBJ whole genome shotgun (WGS) entry which is preliminary data.</text>
</comment>
<dbReference type="PANTHER" id="PTHR36178:SF1">
    <property type="entry name" value="SODIUM_GLUTAMATE SYMPORTER"/>
    <property type="match status" value="1"/>
</dbReference>
<name>A0A928VZ11_9CYAN</name>
<proteinExistence type="predicted"/>
<keyword evidence="4" id="KW-1185">Reference proteome</keyword>
<feature type="compositionally biased region" description="Acidic residues" evidence="1">
    <location>
        <begin position="228"/>
        <end position="244"/>
    </location>
</feature>
<evidence type="ECO:0000256" key="2">
    <source>
        <dbReference type="SAM" id="Phobius"/>
    </source>
</evidence>
<feature type="transmembrane region" description="Helical" evidence="2">
    <location>
        <begin position="12"/>
        <end position="32"/>
    </location>
</feature>
<feature type="region of interest" description="Disordered" evidence="1">
    <location>
        <begin position="221"/>
        <end position="246"/>
    </location>
</feature>
<reference evidence="3" key="1">
    <citation type="submission" date="2020-10" db="EMBL/GenBank/DDBJ databases">
        <authorList>
            <person name="Castelo-Branco R."/>
            <person name="Eusebio N."/>
            <person name="Adriana R."/>
            <person name="Vieira A."/>
            <person name="Brugerolle De Fraissinette N."/>
            <person name="Rezende De Castro R."/>
            <person name="Schneider M.P."/>
            <person name="Vasconcelos V."/>
            <person name="Leao P.N."/>
        </authorList>
    </citation>
    <scope>NUCLEOTIDE SEQUENCE</scope>
    <source>
        <strain evidence="3">LEGE 11467</strain>
    </source>
</reference>
<feature type="transmembrane region" description="Helical" evidence="2">
    <location>
        <begin position="258"/>
        <end position="281"/>
    </location>
</feature>
<keyword evidence="2" id="KW-0472">Membrane</keyword>
<gene>
    <name evidence="3" type="ORF">IQ235_08330</name>
</gene>
<protein>
    <submittedName>
        <fullName evidence="3">Sodium:glutamate symporter</fullName>
    </submittedName>
</protein>
<keyword evidence="2" id="KW-0812">Transmembrane</keyword>
<feature type="transmembrane region" description="Helical" evidence="2">
    <location>
        <begin position="129"/>
        <end position="149"/>
    </location>
</feature>
<evidence type="ECO:0000313" key="3">
    <source>
        <dbReference type="EMBL" id="MBE9040783.1"/>
    </source>
</evidence>
<dbReference type="Proteomes" id="UP000621799">
    <property type="component" value="Unassembled WGS sequence"/>
</dbReference>